<protein>
    <submittedName>
        <fullName evidence="2">Uncharacterized protein</fullName>
    </submittedName>
</protein>
<organism evidence="2 3">
    <name type="scientific">Dehalococcoides mccartyi</name>
    <dbReference type="NCBI Taxonomy" id="61435"/>
    <lineage>
        <taxon>Bacteria</taxon>
        <taxon>Bacillati</taxon>
        <taxon>Chloroflexota</taxon>
        <taxon>Dehalococcoidia</taxon>
        <taxon>Dehalococcoidales</taxon>
        <taxon>Dehalococcoidaceae</taxon>
        <taxon>Dehalococcoides</taxon>
    </lineage>
</organism>
<comment type="caution">
    <text evidence="2">The sequence shown here is derived from an EMBL/GenBank/DDBJ whole genome shotgun (WGS) entry which is preliminary data.</text>
</comment>
<dbReference type="Proteomes" id="UP000248786">
    <property type="component" value="Unassembled WGS sequence"/>
</dbReference>
<evidence type="ECO:0000313" key="3">
    <source>
        <dbReference type="Proteomes" id="UP000248786"/>
    </source>
</evidence>
<sequence length="38" mass="4295">MGLYFSKLIITFDGRNIRVDATNHPGETVKFTLPIISE</sequence>
<dbReference type="Proteomes" id="UP000249146">
    <property type="component" value="Unassembled WGS sequence"/>
</dbReference>
<dbReference type="EMBL" id="QGLC01000010">
    <property type="protein sequence ID" value="RAL69308.1"/>
    <property type="molecule type" value="Genomic_DNA"/>
</dbReference>
<evidence type="ECO:0000313" key="4">
    <source>
        <dbReference type="Proteomes" id="UP000249146"/>
    </source>
</evidence>
<gene>
    <name evidence="2" type="ORF">C1G86_1059</name>
    <name evidence="1" type="ORF">C1G87_1031</name>
</gene>
<proteinExistence type="predicted"/>
<dbReference type="AlphaFoldDB" id="A0A328ET16"/>
<reference evidence="3 4" key="1">
    <citation type="submission" date="2018-05" db="EMBL/GenBank/DDBJ databases">
        <title>Draft genome sequences of Dehalococcoides mccartyi strains RC and KS.</title>
        <authorList>
            <person name="Higgins S.A."/>
            <person name="Padilla-Crespo E."/>
            <person name="Loeffler F.E."/>
        </authorList>
    </citation>
    <scope>NUCLEOTIDE SEQUENCE [LARGE SCALE GENOMIC DNA]</scope>
    <source>
        <strain evidence="2 3">KS</strain>
        <strain evidence="1 4">RC</strain>
    </source>
</reference>
<evidence type="ECO:0000313" key="1">
    <source>
        <dbReference type="EMBL" id="RAL69308.1"/>
    </source>
</evidence>
<dbReference type="EMBL" id="QGLD01000010">
    <property type="protein sequence ID" value="RAL70489.1"/>
    <property type="molecule type" value="Genomic_DNA"/>
</dbReference>
<accession>A0A328ET16</accession>
<name>A0A328ET16_9CHLR</name>
<evidence type="ECO:0000313" key="2">
    <source>
        <dbReference type="EMBL" id="RAL70489.1"/>
    </source>
</evidence>